<reference evidence="2 3" key="1">
    <citation type="submission" date="2018-05" db="EMBL/GenBank/DDBJ databases">
        <title>Genomic Encyclopedia of Type Strains, Phase IV (KMG-IV): sequencing the most valuable type-strain genomes for metagenomic binning, comparative biology and taxonomic classification.</title>
        <authorList>
            <person name="Goeker M."/>
        </authorList>
    </citation>
    <scope>NUCLEOTIDE SEQUENCE [LARGE SCALE GENOMIC DNA]</scope>
    <source>
        <strain evidence="2 3">DSM 45480</strain>
    </source>
</reference>
<dbReference type="Proteomes" id="UP000246005">
    <property type="component" value="Unassembled WGS sequence"/>
</dbReference>
<dbReference type="InterPro" id="IPR056955">
    <property type="entry name" value="ORC-CDC6-like"/>
</dbReference>
<protein>
    <submittedName>
        <fullName evidence="2">Uncharacterized protein</fullName>
    </submittedName>
</protein>
<dbReference type="Pfam" id="PF24389">
    <property type="entry name" value="ORC-CDC6-like"/>
    <property type="match status" value="1"/>
</dbReference>
<dbReference type="SUPFAM" id="SSF52540">
    <property type="entry name" value="P-loop containing nucleoside triphosphate hydrolases"/>
    <property type="match status" value="1"/>
</dbReference>
<sequence length="535" mass="60369">MAKPVREMTLDDVAALKTLLSEARRTYELDLDRVNSRFVEMRPGLISQLLSRSHHVIQGRRGTGKSTVLQVLNLRARQECIPVAIVDMEHHKHRTYPDVLIELLVDMLSRLRPRPSKKFMIWQHMRLRRRTTRTIRQLQVILNDPAVIQRSIERKTRRQGTVKTGISIAGRASVDGSLEASAHTERGESGEGEASKIERLRSLAPGINKLLVNLVQETDVKKSLVFVDDYYFIATQDQPLVLDYLHAVCKGTGVWLKVGGVGSRLKLYQEGDPPVGVQIGQDVSRLKLDVTLEDFARAKAFLEQVLNGILQPVGMAVQNVMNDGARNRIVLASGGAVPRDYINLVLDALDIAVDRVRGDDASSGAVRIQTEDINRAARRRTNEKEEEELRQDAGADAPALRDRWQDIQAFAKNRGETTFVLFRQGDLTDTEWGRQIEQLENLRLLHRIGTAVPNTATWRQVRVIIMMIDLAAIVNQRLSANIVEFWKGQAEFDKLRRAQWVYDPDWRASLKDQDEVGTVIPKKPAGSKDESGGLW</sequence>
<comment type="caution">
    <text evidence="2">The sequence shown here is derived from an EMBL/GenBank/DDBJ whole genome shotgun (WGS) entry which is preliminary data.</text>
</comment>
<evidence type="ECO:0000313" key="3">
    <source>
        <dbReference type="Proteomes" id="UP000246005"/>
    </source>
</evidence>
<proteinExistence type="predicted"/>
<gene>
    <name evidence="2" type="ORF">C8D88_114106</name>
</gene>
<dbReference type="EMBL" id="QGHB01000014">
    <property type="protein sequence ID" value="PWK82238.1"/>
    <property type="molecule type" value="Genomic_DNA"/>
</dbReference>
<accession>A0A316I4I0</accession>
<dbReference type="AlphaFoldDB" id="A0A316I4I0"/>
<organism evidence="2 3">
    <name type="scientific">Lentzea atacamensis</name>
    <dbReference type="NCBI Taxonomy" id="531938"/>
    <lineage>
        <taxon>Bacteria</taxon>
        <taxon>Bacillati</taxon>
        <taxon>Actinomycetota</taxon>
        <taxon>Actinomycetes</taxon>
        <taxon>Pseudonocardiales</taxon>
        <taxon>Pseudonocardiaceae</taxon>
        <taxon>Lentzea</taxon>
    </lineage>
</organism>
<dbReference type="InterPro" id="IPR027417">
    <property type="entry name" value="P-loop_NTPase"/>
</dbReference>
<name>A0A316I4I0_9PSEU</name>
<evidence type="ECO:0000256" key="1">
    <source>
        <dbReference type="SAM" id="MobiDB-lite"/>
    </source>
</evidence>
<feature type="region of interest" description="Disordered" evidence="1">
    <location>
        <begin position="377"/>
        <end position="396"/>
    </location>
</feature>
<evidence type="ECO:0000313" key="2">
    <source>
        <dbReference type="EMBL" id="PWK82238.1"/>
    </source>
</evidence>